<accession>A0A1G2PX01</accession>
<name>A0A1G2PX01_9BACT</name>
<keyword evidence="1" id="KW-0472">Membrane</keyword>
<evidence type="ECO:0000313" key="2">
    <source>
        <dbReference type="EMBL" id="OHA52141.1"/>
    </source>
</evidence>
<dbReference type="Proteomes" id="UP000176951">
    <property type="component" value="Unassembled WGS sequence"/>
</dbReference>
<keyword evidence="1" id="KW-1133">Transmembrane helix</keyword>
<evidence type="ECO:0000313" key="3">
    <source>
        <dbReference type="Proteomes" id="UP000176951"/>
    </source>
</evidence>
<comment type="caution">
    <text evidence="2">The sequence shown here is derived from an EMBL/GenBank/DDBJ whole genome shotgun (WGS) entry which is preliminary data.</text>
</comment>
<reference evidence="2 3" key="1">
    <citation type="journal article" date="2016" name="Nat. Commun.">
        <title>Thousands of microbial genomes shed light on interconnected biogeochemical processes in an aquifer system.</title>
        <authorList>
            <person name="Anantharaman K."/>
            <person name="Brown C.T."/>
            <person name="Hug L.A."/>
            <person name="Sharon I."/>
            <person name="Castelle C.J."/>
            <person name="Probst A.J."/>
            <person name="Thomas B.C."/>
            <person name="Singh A."/>
            <person name="Wilkins M.J."/>
            <person name="Karaoz U."/>
            <person name="Brodie E.L."/>
            <person name="Williams K.H."/>
            <person name="Hubbard S.S."/>
            <person name="Banfield J.F."/>
        </authorList>
    </citation>
    <scope>NUCLEOTIDE SEQUENCE [LARGE SCALE GENOMIC DNA]</scope>
</reference>
<keyword evidence="1" id="KW-0812">Transmembrane</keyword>
<sequence length="67" mass="7330">MQKAQIVLGLALVVILIVMGFWLELKQKNGKQVFCSQEAKLCPDGSYVGRTGPDCSFALCRGEEVPD</sequence>
<proteinExistence type="predicted"/>
<organism evidence="2 3">
    <name type="scientific">Candidatus Terrybacteria bacterium RIFCSPLOWO2_01_FULL_40_23</name>
    <dbReference type="NCBI Taxonomy" id="1802366"/>
    <lineage>
        <taxon>Bacteria</taxon>
        <taxon>Candidatus Terryibacteriota</taxon>
    </lineage>
</organism>
<evidence type="ECO:0000256" key="1">
    <source>
        <dbReference type="SAM" id="Phobius"/>
    </source>
</evidence>
<dbReference type="AlphaFoldDB" id="A0A1G2PX01"/>
<protein>
    <submittedName>
        <fullName evidence="2">Uncharacterized protein</fullName>
    </submittedName>
</protein>
<gene>
    <name evidence="2" type="ORF">A3A97_04495</name>
</gene>
<dbReference type="EMBL" id="MHSW01000012">
    <property type="protein sequence ID" value="OHA52141.1"/>
    <property type="molecule type" value="Genomic_DNA"/>
</dbReference>
<feature type="transmembrane region" description="Helical" evidence="1">
    <location>
        <begin position="6"/>
        <end position="23"/>
    </location>
</feature>